<dbReference type="PANTHER" id="PTHR43796">
    <property type="entry name" value="CARBOXYNORSPERMIDINE SYNTHASE"/>
    <property type="match status" value="1"/>
</dbReference>
<accession>A0A7W3JVH4</accession>
<organism evidence="3 4">
    <name type="scientific">Alpinimonas psychrophila</name>
    <dbReference type="NCBI Taxonomy" id="748908"/>
    <lineage>
        <taxon>Bacteria</taxon>
        <taxon>Bacillati</taxon>
        <taxon>Actinomycetota</taxon>
        <taxon>Actinomycetes</taxon>
        <taxon>Micrococcales</taxon>
        <taxon>Microbacteriaceae</taxon>
        <taxon>Alpinimonas</taxon>
    </lineage>
</organism>
<evidence type="ECO:0000313" key="4">
    <source>
        <dbReference type="Proteomes" id="UP000524237"/>
    </source>
</evidence>
<dbReference type="AlphaFoldDB" id="A0A7W3JVH4"/>
<dbReference type="Gene3D" id="3.40.50.720">
    <property type="entry name" value="NAD(P)-binding Rossmann-like Domain"/>
    <property type="match status" value="1"/>
</dbReference>
<dbReference type="Pfam" id="PF16653">
    <property type="entry name" value="Sacchrp_dh_C"/>
    <property type="match status" value="1"/>
</dbReference>
<reference evidence="3 4" key="1">
    <citation type="submission" date="2020-07" db="EMBL/GenBank/DDBJ databases">
        <title>Sequencing the genomes of 1000 actinobacteria strains.</title>
        <authorList>
            <person name="Klenk H.-P."/>
        </authorList>
    </citation>
    <scope>NUCLEOTIDE SEQUENCE [LARGE SCALE GENOMIC DNA]</scope>
    <source>
        <strain evidence="3 4">DSM 23737</strain>
    </source>
</reference>
<name>A0A7W3JVH4_9MICO</name>
<dbReference type="Pfam" id="PF03435">
    <property type="entry name" value="Sacchrp_dh_NADP"/>
    <property type="match status" value="1"/>
</dbReference>
<protein>
    <submittedName>
        <fullName evidence="3">Saccharopine dehydrogenase-like NADP-dependent oxidoreductase</fullName>
    </submittedName>
</protein>
<dbReference type="EMBL" id="JACGWU010000008">
    <property type="protein sequence ID" value="MBA8829925.1"/>
    <property type="molecule type" value="Genomic_DNA"/>
</dbReference>
<dbReference type="InterPro" id="IPR032095">
    <property type="entry name" value="Sacchrp_dh-like_C"/>
</dbReference>
<keyword evidence="4" id="KW-1185">Reference proteome</keyword>
<dbReference type="SUPFAM" id="SSF51735">
    <property type="entry name" value="NAD(P)-binding Rossmann-fold domains"/>
    <property type="match status" value="1"/>
</dbReference>
<evidence type="ECO:0000259" key="1">
    <source>
        <dbReference type="Pfam" id="PF03435"/>
    </source>
</evidence>
<sequence length="426" mass="45935">MRILLVGAGGVGDAFAKIAARRSFFECVVVTDFDITRAERTIAWLTERHGAAAIAGRFVADSIDASDPGSVAAVAQRHSITHVMNAVEPKFVPTIFAGAAAAGANYLDMAMSLSKSHPTSPYSLTGVTLGEEQFAVTAEWEAANRLALVGIGVEPGLSNVFARYAADHLFSHIDELGTRDGANLVVRDANGEEIFAPSFSIWTTIEECLNPPVIWEKDKGWFTTEPFSEPEVFVFPEGIGPVECVNVEHEEVLMMPRWLDAQRVTFKYGLGNEFIGILKTLHQLGLDSVTPVKVRTADGPAMVAPRDVVAACLPDPASIGPRMTGKTCAGMWVTGTGKDGQPREVYLYHVSDNEWTMAEYEAQCVVWQTALNPVIALELLATGAWSGAGVVGPEFFDAEPFLTLMARPEAEGGYGQAWGLEDRLAN</sequence>
<proteinExistence type="predicted"/>
<gene>
    <name evidence="3" type="ORF">FB555_002051</name>
</gene>
<dbReference type="InterPro" id="IPR005097">
    <property type="entry name" value="Sacchrp_dh_NADP-bd"/>
</dbReference>
<feature type="domain" description="Saccharopine dehydrogenase NADP binding" evidence="1">
    <location>
        <begin position="3"/>
        <end position="147"/>
    </location>
</feature>
<comment type="caution">
    <text evidence="3">The sequence shown here is derived from an EMBL/GenBank/DDBJ whole genome shotgun (WGS) entry which is preliminary data.</text>
</comment>
<dbReference type="RefSeq" id="WP_182485337.1">
    <property type="nucleotide sequence ID" value="NZ_JACGWU010000008.1"/>
</dbReference>
<dbReference type="InterPro" id="IPR036291">
    <property type="entry name" value="NAD(P)-bd_dom_sf"/>
</dbReference>
<evidence type="ECO:0000259" key="2">
    <source>
        <dbReference type="Pfam" id="PF16653"/>
    </source>
</evidence>
<dbReference type="PANTHER" id="PTHR43796:SF2">
    <property type="entry name" value="CARBOXYNORSPERMIDINE SYNTHASE"/>
    <property type="match status" value="1"/>
</dbReference>
<evidence type="ECO:0000313" key="3">
    <source>
        <dbReference type="EMBL" id="MBA8829925.1"/>
    </source>
</evidence>
<dbReference type="Proteomes" id="UP000524237">
    <property type="component" value="Unassembled WGS sequence"/>
</dbReference>
<dbReference type="Gene3D" id="3.30.360.10">
    <property type="entry name" value="Dihydrodipicolinate Reductase, domain 2"/>
    <property type="match status" value="1"/>
</dbReference>
<feature type="domain" description="Saccharopine dehydrogenase-like C-terminal" evidence="2">
    <location>
        <begin position="152"/>
        <end position="406"/>
    </location>
</feature>